<dbReference type="PANTHER" id="PTHR23508">
    <property type="entry name" value="CARBOXYLIC ACID TRANSPORTER PROTEIN HOMOLOG"/>
    <property type="match status" value="1"/>
</dbReference>
<keyword evidence="4 5" id="KW-0472">Membrane</keyword>
<feature type="transmembrane region" description="Helical" evidence="5">
    <location>
        <begin position="45"/>
        <end position="68"/>
    </location>
</feature>
<dbReference type="OrthoDB" id="57573at2157"/>
<dbReference type="eggNOG" id="arCOG02682">
    <property type="taxonomic scope" value="Archaea"/>
</dbReference>
<dbReference type="STRING" id="263820.PTO1267"/>
<accession>Q6KZK0</accession>
<dbReference type="InterPro" id="IPR036259">
    <property type="entry name" value="MFS_trans_sf"/>
</dbReference>
<feature type="transmembrane region" description="Helical" evidence="5">
    <location>
        <begin position="251"/>
        <end position="270"/>
    </location>
</feature>
<dbReference type="Proteomes" id="UP000000438">
    <property type="component" value="Chromosome"/>
</dbReference>
<evidence type="ECO:0000256" key="2">
    <source>
        <dbReference type="ARBA" id="ARBA00022692"/>
    </source>
</evidence>
<feature type="transmembrane region" description="Helical" evidence="5">
    <location>
        <begin position="307"/>
        <end position="329"/>
    </location>
</feature>
<evidence type="ECO:0000259" key="6">
    <source>
        <dbReference type="PROSITE" id="PS50850"/>
    </source>
</evidence>
<feature type="transmembrane region" description="Helical" evidence="5">
    <location>
        <begin position="221"/>
        <end position="245"/>
    </location>
</feature>
<dbReference type="CDD" id="cd17316">
    <property type="entry name" value="MFS_SV2_like"/>
    <property type="match status" value="1"/>
</dbReference>
<feature type="transmembrane region" description="Helical" evidence="5">
    <location>
        <begin position="167"/>
        <end position="187"/>
    </location>
</feature>
<dbReference type="PROSITE" id="PS50850">
    <property type="entry name" value="MFS"/>
    <property type="match status" value="1"/>
</dbReference>
<name>Q6KZK0_PICTO</name>
<sequence>MNKDARTIFASNFATAILGFGIFIATYDIAAISISILVLERTWHISKFLAGFLGASTLIGAAFGALIGGHMADLFGRRGLLIYDFIGYFLASILSAVSINYWMLFTFRFFIGLTIGADYAIVFPYISEMRPKNRVNRDMAIVMLAANFGMIIAYGSGGLFLGLGNYGWRYVLALGGFIALPAIFLRYKILESGHWRRLKKLPFRSFSDHEKRSIVFSSAAWFAYQVGDQGLSIFLPTIMAFILGFGFVNSSYYSLIVKAVTIPAALLTVYTIDKLGKKFLQTYGFLGRSIALLSLGFIIIYGLDIRYYGIVLLLLAYFFGAAGPDKTVVISPVENFRYEVRCTGEGISESFGRIGGIFGVLVFGFLATYTGIGPGILVFGILDLFGFIISALFMSGTIKYREYINNVKT</sequence>
<comment type="subcellular location">
    <subcellularLocation>
        <location evidence="1">Membrane</location>
        <topology evidence="1">Multi-pass membrane protein</topology>
    </subcellularLocation>
</comment>
<feature type="transmembrane region" description="Helical" evidence="5">
    <location>
        <begin position="375"/>
        <end position="394"/>
    </location>
</feature>
<evidence type="ECO:0000313" key="7">
    <source>
        <dbReference type="EMBL" id="AAT43852.1"/>
    </source>
</evidence>
<reference evidence="7 8" key="1">
    <citation type="journal article" date="2004" name="Proc. Natl. Acad. Sci. U.S.A.">
        <title>Genome sequence of Picrophilus torridus and its implications for life around pH 0.</title>
        <authorList>
            <person name="Futterer O."/>
            <person name="Angelov A."/>
            <person name="Liesegang H."/>
            <person name="Gottschalk G."/>
            <person name="Schleper C."/>
            <person name="Schepers B."/>
            <person name="Dock C."/>
            <person name="Antranikian G."/>
            <person name="Liebl W."/>
        </authorList>
    </citation>
    <scope>NUCLEOTIDE SEQUENCE [LARGE SCALE GENOMIC DNA]</scope>
    <source>
        <strain evidence="8">ATCC 700027 / DSM 9790 / JCM 10055 / NBRC 100828</strain>
    </source>
</reference>
<feature type="domain" description="Major facilitator superfamily (MFS) profile" evidence="6">
    <location>
        <begin position="14"/>
        <end position="398"/>
    </location>
</feature>
<dbReference type="HOGENOM" id="CLU_001265_46_6_2"/>
<feature type="transmembrane region" description="Helical" evidence="5">
    <location>
        <begin position="109"/>
        <end position="127"/>
    </location>
</feature>
<dbReference type="Pfam" id="PF07690">
    <property type="entry name" value="MFS_1"/>
    <property type="match status" value="1"/>
</dbReference>
<evidence type="ECO:0000256" key="3">
    <source>
        <dbReference type="ARBA" id="ARBA00022989"/>
    </source>
</evidence>
<dbReference type="GeneID" id="2845078"/>
<feature type="transmembrane region" description="Helical" evidence="5">
    <location>
        <begin position="12"/>
        <end position="39"/>
    </location>
</feature>
<dbReference type="GO" id="GO:0005886">
    <property type="term" value="C:plasma membrane"/>
    <property type="evidence" value="ECO:0007669"/>
    <property type="project" value="TreeGrafter"/>
</dbReference>
<gene>
    <name evidence="7" type="ordered locus">PTO1267</name>
</gene>
<evidence type="ECO:0000256" key="5">
    <source>
        <dbReference type="SAM" id="Phobius"/>
    </source>
</evidence>
<keyword evidence="2 5" id="KW-0812">Transmembrane</keyword>
<dbReference type="InterPro" id="IPR011701">
    <property type="entry name" value="MFS"/>
</dbReference>
<evidence type="ECO:0000256" key="1">
    <source>
        <dbReference type="ARBA" id="ARBA00004141"/>
    </source>
</evidence>
<dbReference type="InterPro" id="IPR020846">
    <property type="entry name" value="MFS_dom"/>
</dbReference>
<dbReference type="PANTHER" id="PTHR23508:SF10">
    <property type="entry name" value="CARBOXYLIC ACID TRANSPORTER PROTEIN HOMOLOG"/>
    <property type="match status" value="1"/>
</dbReference>
<evidence type="ECO:0000313" key="8">
    <source>
        <dbReference type="Proteomes" id="UP000000438"/>
    </source>
</evidence>
<evidence type="ECO:0000256" key="4">
    <source>
        <dbReference type="ARBA" id="ARBA00023136"/>
    </source>
</evidence>
<keyword evidence="3 5" id="KW-1133">Transmembrane helix</keyword>
<dbReference type="PATRIC" id="fig|263820.9.peg.1316"/>
<feature type="transmembrane region" description="Helical" evidence="5">
    <location>
        <begin position="350"/>
        <end position="369"/>
    </location>
</feature>
<dbReference type="RefSeq" id="WP_011178068.1">
    <property type="nucleotide sequence ID" value="NC_005877.1"/>
</dbReference>
<feature type="transmembrane region" description="Helical" evidence="5">
    <location>
        <begin position="282"/>
        <end position="301"/>
    </location>
</feature>
<protein>
    <submittedName>
        <fullName evidence="7">Transporter</fullName>
    </submittedName>
</protein>
<organism evidence="7 8">
    <name type="scientific">Picrophilus torridus (strain ATCC 700027 / DSM 9790 / JCM 10055 / NBRC 100828 / KAW 2/3)</name>
    <dbReference type="NCBI Taxonomy" id="1122961"/>
    <lineage>
        <taxon>Archaea</taxon>
        <taxon>Methanobacteriati</taxon>
        <taxon>Thermoplasmatota</taxon>
        <taxon>Thermoplasmata</taxon>
        <taxon>Thermoplasmatales</taxon>
        <taxon>Picrophilaceae</taxon>
        <taxon>Picrophilus</taxon>
    </lineage>
</organism>
<dbReference type="InParanoid" id="Q6KZK0"/>
<dbReference type="SUPFAM" id="SSF103473">
    <property type="entry name" value="MFS general substrate transporter"/>
    <property type="match status" value="1"/>
</dbReference>
<proteinExistence type="predicted"/>
<dbReference type="AlphaFoldDB" id="Q6KZK0"/>
<dbReference type="GO" id="GO:0046943">
    <property type="term" value="F:carboxylic acid transmembrane transporter activity"/>
    <property type="evidence" value="ECO:0007669"/>
    <property type="project" value="TreeGrafter"/>
</dbReference>
<dbReference type="PaxDb" id="263820-PTO1267"/>
<dbReference type="EMBL" id="AE017261">
    <property type="protein sequence ID" value="AAT43852.1"/>
    <property type="molecule type" value="Genomic_DNA"/>
</dbReference>
<dbReference type="KEGG" id="pto:PTO1267"/>
<dbReference type="Gene3D" id="1.20.1250.20">
    <property type="entry name" value="MFS general substrate transporter like domains"/>
    <property type="match status" value="2"/>
</dbReference>
<feature type="transmembrane region" description="Helical" evidence="5">
    <location>
        <begin position="80"/>
        <end position="103"/>
    </location>
</feature>
<feature type="transmembrane region" description="Helical" evidence="5">
    <location>
        <begin position="139"/>
        <end position="161"/>
    </location>
</feature>